<evidence type="ECO:0000256" key="6">
    <source>
        <dbReference type="ARBA" id="ARBA00022730"/>
    </source>
</evidence>
<dbReference type="PANTHER" id="PTHR14950">
    <property type="entry name" value="DICER-RELATED"/>
    <property type="match status" value="1"/>
</dbReference>
<keyword evidence="12" id="KW-0963">Cytoplasm</keyword>
<dbReference type="InterPro" id="IPR014720">
    <property type="entry name" value="dsRBD_dom"/>
</dbReference>
<evidence type="ECO:0000256" key="11">
    <source>
        <dbReference type="ARBA" id="ARBA00049596"/>
    </source>
</evidence>
<feature type="binding site" evidence="12">
    <location>
        <position position="143"/>
    </location>
    <ligand>
        <name>Mg(2+)</name>
        <dbReference type="ChEBI" id="CHEBI:18420"/>
    </ligand>
</feature>
<keyword evidence="6 12" id="KW-0699">rRNA-binding</keyword>
<comment type="caution">
    <text evidence="15">The sequence shown here is derived from an EMBL/GenBank/DDBJ whole genome shotgun (WGS) entry which is preliminary data.</text>
</comment>
<dbReference type="InterPro" id="IPR036389">
    <property type="entry name" value="RNase_III_sf"/>
</dbReference>
<evidence type="ECO:0000256" key="12">
    <source>
        <dbReference type="HAMAP-Rule" id="MF_00104"/>
    </source>
</evidence>
<keyword evidence="16" id="KW-1185">Reference proteome</keyword>
<dbReference type="PANTHER" id="PTHR14950:SF37">
    <property type="entry name" value="ENDORIBONUCLEASE DICER"/>
    <property type="match status" value="1"/>
</dbReference>
<dbReference type="HAMAP" id="MF_00104">
    <property type="entry name" value="RNase_III"/>
    <property type="match status" value="1"/>
</dbReference>
<evidence type="ECO:0000256" key="9">
    <source>
        <dbReference type="ARBA" id="ARBA00022842"/>
    </source>
</evidence>
<evidence type="ECO:0000256" key="8">
    <source>
        <dbReference type="ARBA" id="ARBA00022801"/>
    </source>
</evidence>
<evidence type="ECO:0000256" key="5">
    <source>
        <dbReference type="ARBA" id="ARBA00022723"/>
    </source>
</evidence>
<accession>A0ABN0VL53</accession>
<reference evidence="15 16" key="1">
    <citation type="journal article" date="2019" name="Int. J. Syst. Evol. Microbiol.">
        <title>The Global Catalogue of Microorganisms (GCM) 10K type strain sequencing project: providing services to taxonomists for standard genome sequencing and annotation.</title>
        <authorList>
            <consortium name="The Broad Institute Genomics Platform"/>
            <consortium name="The Broad Institute Genome Sequencing Center for Infectious Disease"/>
            <person name="Wu L."/>
            <person name="Ma J."/>
        </authorList>
    </citation>
    <scope>NUCLEOTIDE SEQUENCE [LARGE SCALE GENOMIC DNA]</scope>
    <source>
        <strain evidence="15 16">JCM 16343</strain>
    </source>
</reference>
<dbReference type="CDD" id="cd10845">
    <property type="entry name" value="DSRM_RNAse_III_family"/>
    <property type="match status" value="1"/>
</dbReference>
<dbReference type="EMBL" id="BAAAFR010000001">
    <property type="protein sequence ID" value="GAA0309206.1"/>
    <property type="molecule type" value="Genomic_DNA"/>
</dbReference>
<keyword evidence="12" id="KW-0698">rRNA processing</keyword>
<dbReference type="SUPFAM" id="SSF69065">
    <property type="entry name" value="RNase III domain-like"/>
    <property type="match status" value="1"/>
</dbReference>
<dbReference type="PROSITE" id="PS50137">
    <property type="entry name" value="DS_RBD"/>
    <property type="match status" value="1"/>
</dbReference>
<keyword evidence="12" id="KW-0819">tRNA processing</keyword>
<dbReference type="InterPro" id="IPR000999">
    <property type="entry name" value="RNase_III_dom"/>
</dbReference>
<evidence type="ECO:0000256" key="2">
    <source>
        <dbReference type="ARBA" id="ARBA00010183"/>
    </source>
</evidence>
<evidence type="ECO:0000313" key="16">
    <source>
        <dbReference type="Proteomes" id="UP001501787"/>
    </source>
</evidence>
<dbReference type="Pfam" id="PF14622">
    <property type="entry name" value="Ribonucleas_3_3"/>
    <property type="match status" value="1"/>
</dbReference>
<comment type="function">
    <text evidence="11 12">Digests double-stranded RNA. Involved in the processing of primary rRNA transcript to yield the immediate precursors to the large and small rRNAs (23S and 16S). Processes some mRNAs, and tRNAs when they are encoded in the rRNA operon. Processes pre-crRNA and tracrRNA of type II CRISPR loci if present in the organism.</text>
</comment>
<gene>
    <name evidence="12 15" type="primary">rnc</name>
    <name evidence="15" type="ORF">GCM10009129_02950</name>
</gene>
<dbReference type="SUPFAM" id="SSF54768">
    <property type="entry name" value="dsRNA-binding domain-like"/>
    <property type="match status" value="1"/>
</dbReference>
<comment type="subunit">
    <text evidence="12">Homodimer.</text>
</comment>
<name>A0ABN0VL53_9GAMM</name>
<dbReference type="PROSITE" id="PS00517">
    <property type="entry name" value="RNASE_3_1"/>
    <property type="match status" value="1"/>
</dbReference>
<organism evidence="15 16">
    <name type="scientific">Psychrobacter aestuarii</name>
    <dbReference type="NCBI Taxonomy" id="556327"/>
    <lineage>
        <taxon>Bacteria</taxon>
        <taxon>Pseudomonadati</taxon>
        <taxon>Pseudomonadota</taxon>
        <taxon>Gammaproteobacteria</taxon>
        <taxon>Moraxellales</taxon>
        <taxon>Moraxellaceae</taxon>
        <taxon>Psychrobacter</taxon>
    </lineage>
</organism>
<keyword evidence="4 12" id="KW-0540">Nuclease</keyword>
<feature type="binding site" evidence="12">
    <location>
        <position position="146"/>
    </location>
    <ligand>
        <name>Mg(2+)</name>
        <dbReference type="ChEBI" id="CHEBI:18420"/>
    </ligand>
</feature>
<dbReference type="PROSITE" id="PS50142">
    <property type="entry name" value="RNASE_3_2"/>
    <property type="match status" value="1"/>
</dbReference>
<sequence>MKPTVPQYKATSATNKHDLATEVVPVSADFLQRLAVLTRKLGYVFKDPSLPRLALTHRSFDSKKNYERLEFLGDALLGMIVGEALYHRYPTQNEGRLTRMRATLVRQESLVTIAQKLELSNHLILGVGERKGGGRNRASILADAVESLLGAIYLDSQDIEVTRSCVLSWYGDLIDNVNNQKMLKDAKSRLQEWLQSKQFDLPNYELVETQGNAPHQIFVVRCQVNIKGCPDIVESGESRRIAEQKAAELMINQLHKLPSANKKRP</sequence>
<keyword evidence="3 12" id="KW-0507">mRNA processing</keyword>
<feature type="binding site" evidence="12">
    <location>
        <position position="70"/>
    </location>
    <ligand>
        <name>Mg(2+)</name>
        <dbReference type="ChEBI" id="CHEBI:18420"/>
    </ligand>
</feature>
<evidence type="ECO:0000313" key="15">
    <source>
        <dbReference type="EMBL" id="GAA0309206.1"/>
    </source>
</evidence>
<keyword evidence="5 12" id="KW-0479">Metal-binding</keyword>
<dbReference type="RefSeq" id="WP_201504168.1">
    <property type="nucleotide sequence ID" value="NZ_BAAAFR010000001.1"/>
</dbReference>
<comment type="cofactor">
    <cofactor evidence="12">
        <name>Mg(2+)</name>
        <dbReference type="ChEBI" id="CHEBI:18420"/>
    </cofactor>
</comment>
<evidence type="ECO:0000256" key="4">
    <source>
        <dbReference type="ARBA" id="ARBA00022722"/>
    </source>
</evidence>
<evidence type="ECO:0000259" key="14">
    <source>
        <dbReference type="PROSITE" id="PS50142"/>
    </source>
</evidence>
<feature type="domain" description="RNase III" evidence="14">
    <location>
        <begin position="34"/>
        <end position="157"/>
    </location>
</feature>
<dbReference type="EC" id="3.1.26.3" evidence="12"/>
<feature type="active site" evidence="12">
    <location>
        <position position="146"/>
    </location>
</feature>
<feature type="active site" evidence="12">
    <location>
        <position position="74"/>
    </location>
</feature>
<keyword evidence="7 12" id="KW-0255">Endonuclease</keyword>
<dbReference type="Gene3D" id="1.10.1520.10">
    <property type="entry name" value="Ribonuclease III domain"/>
    <property type="match status" value="1"/>
</dbReference>
<evidence type="ECO:0000256" key="10">
    <source>
        <dbReference type="ARBA" id="ARBA00022884"/>
    </source>
</evidence>
<comment type="subcellular location">
    <subcellularLocation>
        <location evidence="12">Cytoplasm</location>
    </subcellularLocation>
</comment>
<proteinExistence type="inferred from homology"/>
<dbReference type="Proteomes" id="UP001501787">
    <property type="component" value="Unassembled WGS sequence"/>
</dbReference>
<evidence type="ECO:0000256" key="1">
    <source>
        <dbReference type="ARBA" id="ARBA00000109"/>
    </source>
</evidence>
<evidence type="ECO:0000259" key="13">
    <source>
        <dbReference type="PROSITE" id="PS50137"/>
    </source>
</evidence>
<dbReference type="SMART" id="SM00535">
    <property type="entry name" value="RIBOc"/>
    <property type="match status" value="1"/>
</dbReference>
<dbReference type="Gene3D" id="3.30.160.20">
    <property type="match status" value="1"/>
</dbReference>
<dbReference type="Pfam" id="PF00035">
    <property type="entry name" value="dsrm"/>
    <property type="match status" value="1"/>
</dbReference>
<comment type="catalytic activity">
    <reaction evidence="1 12">
        <text>Endonucleolytic cleavage to 5'-phosphomonoester.</text>
        <dbReference type="EC" id="3.1.26.3"/>
    </reaction>
</comment>
<evidence type="ECO:0000256" key="7">
    <source>
        <dbReference type="ARBA" id="ARBA00022759"/>
    </source>
</evidence>
<comment type="similarity">
    <text evidence="2">Belongs to the ribonuclease III family.</text>
</comment>
<feature type="domain" description="DRBM" evidence="13">
    <location>
        <begin position="185"/>
        <end position="256"/>
    </location>
</feature>
<keyword evidence="8 12" id="KW-0378">Hydrolase</keyword>
<dbReference type="CDD" id="cd00593">
    <property type="entry name" value="RIBOc"/>
    <property type="match status" value="1"/>
</dbReference>
<protein>
    <recommendedName>
        <fullName evidence="12">Ribonuclease 3</fullName>
        <ecNumber evidence="12">3.1.26.3</ecNumber>
    </recommendedName>
    <alternativeName>
        <fullName evidence="12">Ribonuclease III</fullName>
        <shortName evidence="12">RNase III</shortName>
    </alternativeName>
</protein>
<keyword evidence="10 12" id="KW-0694">RNA-binding</keyword>
<keyword evidence="9 12" id="KW-0460">Magnesium</keyword>
<dbReference type="SMART" id="SM00358">
    <property type="entry name" value="DSRM"/>
    <property type="match status" value="1"/>
</dbReference>
<dbReference type="NCBIfam" id="TIGR02191">
    <property type="entry name" value="RNaseIII"/>
    <property type="match status" value="1"/>
</dbReference>
<evidence type="ECO:0000256" key="3">
    <source>
        <dbReference type="ARBA" id="ARBA00022664"/>
    </source>
</evidence>
<dbReference type="InterPro" id="IPR011907">
    <property type="entry name" value="RNase_III"/>
</dbReference>